<name>A0A6A6WW87_9PLEO</name>
<proteinExistence type="predicted"/>
<sequence length="167" mass="20359">NQPQPAFPFFTYVNYPLRHRPAEYVEGEGWYQGGHRLRRVKPYKHLIWPRDGKRGSTWGRMKDIIQGKGPDIHVALSADKTDYMWNRPRRARWSRHTNLDDRGPDAALKYEFPWARREDTMKCYDFRTRKYCRPNRYMWTDAVWPDEPNDEFVYPYAMRDIRGEWIQ</sequence>
<keyword evidence="2" id="KW-1185">Reference proteome</keyword>
<feature type="non-terminal residue" evidence="1">
    <location>
        <position position="167"/>
    </location>
</feature>
<accession>A0A6A6WW87</accession>
<organism evidence="1 2">
    <name type="scientific">Melanomma pulvis-pyrius CBS 109.77</name>
    <dbReference type="NCBI Taxonomy" id="1314802"/>
    <lineage>
        <taxon>Eukaryota</taxon>
        <taxon>Fungi</taxon>
        <taxon>Dikarya</taxon>
        <taxon>Ascomycota</taxon>
        <taxon>Pezizomycotina</taxon>
        <taxon>Dothideomycetes</taxon>
        <taxon>Pleosporomycetidae</taxon>
        <taxon>Pleosporales</taxon>
        <taxon>Melanommataceae</taxon>
        <taxon>Melanomma</taxon>
    </lineage>
</organism>
<dbReference type="EMBL" id="MU002212">
    <property type="protein sequence ID" value="KAF2788480.1"/>
    <property type="molecule type" value="Genomic_DNA"/>
</dbReference>
<reference evidence="1" key="1">
    <citation type="journal article" date="2020" name="Stud. Mycol.">
        <title>101 Dothideomycetes genomes: a test case for predicting lifestyles and emergence of pathogens.</title>
        <authorList>
            <person name="Haridas S."/>
            <person name="Albert R."/>
            <person name="Binder M."/>
            <person name="Bloem J."/>
            <person name="Labutti K."/>
            <person name="Salamov A."/>
            <person name="Andreopoulos B."/>
            <person name="Baker S."/>
            <person name="Barry K."/>
            <person name="Bills G."/>
            <person name="Bluhm B."/>
            <person name="Cannon C."/>
            <person name="Castanera R."/>
            <person name="Culley D."/>
            <person name="Daum C."/>
            <person name="Ezra D."/>
            <person name="Gonzalez J."/>
            <person name="Henrissat B."/>
            <person name="Kuo A."/>
            <person name="Liang C."/>
            <person name="Lipzen A."/>
            <person name="Lutzoni F."/>
            <person name="Magnuson J."/>
            <person name="Mondo S."/>
            <person name="Nolan M."/>
            <person name="Ohm R."/>
            <person name="Pangilinan J."/>
            <person name="Park H.-J."/>
            <person name="Ramirez L."/>
            <person name="Alfaro M."/>
            <person name="Sun H."/>
            <person name="Tritt A."/>
            <person name="Yoshinaga Y."/>
            <person name="Zwiers L.-H."/>
            <person name="Turgeon B."/>
            <person name="Goodwin S."/>
            <person name="Spatafora J."/>
            <person name="Crous P."/>
            <person name="Grigoriev I."/>
        </authorList>
    </citation>
    <scope>NUCLEOTIDE SEQUENCE</scope>
    <source>
        <strain evidence="1">CBS 109.77</strain>
    </source>
</reference>
<evidence type="ECO:0000313" key="2">
    <source>
        <dbReference type="Proteomes" id="UP000799757"/>
    </source>
</evidence>
<dbReference type="OrthoDB" id="5331170at2759"/>
<feature type="non-terminal residue" evidence="1">
    <location>
        <position position="1"/>
    </location>
</feature>
<gene>
    <name evidence="1" type="ORF">K505DRAFT_201995</name>
</gene>
<dbReference type="Proteomes" id="UP000799757">
    <property type="component" value="Unassembled WGS sequence"/>
</dbReference>
<evidence type="ECO:0000313" key="1">
    <source>
        <dbReference type="EMBL" id="KAF2788480.1"/>
    </source>
</evidence>
<protein>
    <submittedName>
        <fullName evidence="1">Uncharacterized protein</fullName>
    </submittedName>
</protein>
<dbReference type="AlphaFoldDB" id="A0A6A6WW87"/>